<dbReference type="CDD" id="cd00293">
    <property type="entry name" value="USP-like"/>
    <property type="match status" value="1"/>
</dbReference>
<dbReference type="Proteomes" id="UP000051451">
    <property type="component" value="Unassembled WGS sequence"/>
</dbReference>
<proteinExistence type="inferred from homology"/>
<comment type="caution">
    <text evidence="3">The sequence shown here is derived from an EMBL/GenBank/DDBJ whole genome shotgun (WGS) entry which is preliminary data.</text>
</comment>
<dbReference type="Pfam" id="PF00582">
    <property type="entry name" value="Usp"/>
    <property type="match status" value="1"/>
</dbReference>
<accession>A0A0R1VSV4</accession>
<comment type="similarity">
    <text evidence="1">Belongs to the universal stress protein A family.</text>
</comment>
<evidence type="ECO:0000256" key="1">
    <source>
        <dbReference type="ARBA" id="ARBA00008791"/>
    </source>
</evidence>
<dbReference type="PANTHER" id="PTHR46268:SF6">
    <property type="entry name" value="UNIVERSAL STRESS PROTEIN UP12"/>
    <property type="match status" value="1"/>
</dbReference>
<dbReference type="InterPro" id="IPR014729">
    <property type="entry name" value="Rossmann-like_a/b/a_fold"/>
</dbReference>
<dbReference type="RefSeq" id="WP_057871365.1">
    <property type="nucleotide sequence ID" value="NZ_AZGB01000015.1"/>
</dbReference>
<name>A0A0R1VSV4_9LACO</name>
<dbReference type="SUPFAM" id="SSF52402">
    <property type="entry name" value="Adenine nucleotide alpha hydrolases-like"/>
    <property type="match status" value="1"/>
</dbReference>
<evidence type="ECO:0000313" key="3">
    <source>
        <dbReference type="EMBL" id="KRM06452.1"/>
    </source>
</evidence>
<gene>
    <name evidence="3" type="ORF">FC89_GL000597</name>
</gene>
<dbReference type="Gene3D" id="3.40.50.620">
    <property type="entry name" value="HUPs"/>
    <property type="match status" value="1"/>
</dbReference>
<dbReference type="AlphaFoldDB" id="A0A0R1VSV4"/>
<dbReference type="PANTHER" id="PTHR46268">
    <property type="entry name" value="STRESS RESPONSE PROTEIN NHAX"/>
    <property type="match status" value="1"/>
</dbReference>
<dbReference type="OrthoDB" id="2306777at2"/>
<keyword evidence="4" id="KW-1185">Reference proteome</keyword>
<feature type="domain" description="UspA" evidence="2">
    <location>
        <begin position="17"/>
        <end position="160"/>
    </location>
</feature>
<dbReference type="EMBL" id="AZGB01000015">
    <property type="protein sequence ID" value="KRM06452.1"/>
    <property type="molecule type" value="Genomic_DNA"/>
</dbReference>
<dbReference type="STRING" id="1423750.FC89_GL000597"/>
<sequence>MNKKDVDLNFKTIVKPFERILIAVDEDDSRSSLAAFQYALSLAKPNLAALGIVSVLELEDLNVFETLSPEKRNQLRGRLADDLDRYVKEAKENGIYDVQSFVREGKPAAAIINEVIPVFKPDVLLCGSKTKPVSSAKKIFIGSQASYLAQNAPCSVMVIRA</sequence>
<dbReference type="InterPro" id="IPR006016">
    <property type="entry name" value="UspA"/>
</dbReference>
<dbReference type="GeneID" id="98318631"/>
<dbReference type="PATRIC" id="fig|1423750.3.peg.616"/>
<dbReference type="InterPro" id="IPR006015">
    <property type="entry name" value="Universal_stress_UspA"/>
</dbReference>
<reference evidence="3 4" key="1">
    <citation type="journal article" date="2015" name="Genome Announc.">
        <title>Expanding the biotechnology potential of lactobacilli through comparative genomics of 213 strains and associated genera.</title>
        <authorList>
            <person name="Sun Z."/>
            <person name="Harris H.M."/>
            <person name="McCann A."/>
            <person name="Guo C."/>
            <person name="Argimon S."/>
            <person name="Zhang W."/>
            <person name="Yang X."/>
            <person name="Jeffery I.B."/>
            <person name="Cooney J.C."/>
            <person name="Kagawa T.F."/>
            <person name="Liu W."/>
            <person name="Song Y."/>
            <person name="Salvetti E."/>
            <person name="Wrobel A."/>
            <person name="Rasinkangas P."/>
            <person name="Parkhill J."/>
            <person name="Rea M.C."/>
            <person name="O'Sullivan O."/>
            <person name="Ritari J."/>
            <person name="Douillard F.P."/>
            <person name="Paul Ross R."/>
            <person name="Yang R."/>
            <person name="Briner A.E."/>
            <person name="Felis G.E."/>
            <person name="de Vos W.M."/>
            <person name="Barrangou R."/>
            <person name="Klaenhammer T.R."/>
            <person name="Caufield P.W."/>
            <person name="Cui Y."/>
            <person name="Zhang H."/>
            <person name="O'Toole P.W."/>
        </authorList>
    </citation>
    <scope>NUCLEOTIDE SEQUENCE [LARGE SCALE GENOMIC DNA]</scope>
    <source>
        <strain evidence="3 4">DSM 18630</strain>
    </source>
</reference>
<evidence type="ECO:0000259" key="2">
    <source>
        <dbReference type="Pfam" id="PF00582"/>
    </source>
</evidence>
<protein>
    <submittedName>
        <fullName evidence="3">Universal stress protein UspA family protein</fullName>
    </submittedName>
</protein>
<organism evidence="3 4">
    <name type="scientific">Liquorilactobacillus ghanensis DSM 18630</name>
    <dbReference type="NCBI Taxonomy" id="1423750"/>
    <lineage>
        <taxon>Bacteria</taxon>
        <taxon>Bacillati</taxon>
        <taxon>Bacillota</taxon>
        <taxon>Bacilli</taxon>
        <taxon>Lactobacillales</taxon>
        <taxon>Lactobacillaceae</taxon>
        <taxon>Liquorilactobacillus</taxon>
    </lineage>
</organism>
<dbReference type="PRINTS" id="PR01438">
    <property type="entry name" value="UNVRSLSTRESS"/>
</dbReference>
<evidence type="ECO:0000313" key="4">
    <source>
        <dbReference type="Proteomes" id="UP000051451"/>
    </source>
</evidence>